<proteinExistence type="predicted"/>
<reference evidence="2 3" key="1">
    <citation type="submission" date="2020-12" db="EMBL/GenBank/DDBJ databases">
        <title>Sphingomonas sp.</title>
        <authorList>
            <person name="Kim M.K."/>
        </authorList>
    </citation>
    <scope>NUCLEOTIDE SEQUENCE [LARGE SCALE GENOMIC DNA]</scope>
    <source>
        <strain evidence="2 3">BT552</strain>
    </source>
</reference>
<evidence type="ECO:0000313" key="2">
    <source>
        <dbReference type="EMBL" id="MBM6575343.1"/>
    </source>
</evidence>
<feature type="transmembrane region" description="Helical" evidence="1">
    <location>
        <begin position="6"/>
        <end position="26"/>
    </location>
</feature>
<sequence>MKGWTAVVVLTGLLLVLLVGVNVHLWRRMKAATAASRAEKERAVERDGEPVDG</sequence>
<organism evidence="2 3">
    <name type="scientific">Sphingomonas longa</name>
    <dbReference type="NCBI Taxonomy" id="2778730"/>
    <lineage>
        <taxon>Bacteria</taxon>
        <taxon>Pseudomonadati</taxon>
        <taxon>Pseudomonadota</taxon>
        <taxon>Alphaproteobacteria</taxon>
        <taxon>Sphingomonadales</taxon>
        <taxon>Sphingomonadaceae</taxon>
        <taxon>Sphingomonas</taxon>
    </lineage>
</organism>
<evidence type="ECO:0000313" key="3">
    <source>
        <dbReference type="Proteomes" id="UP000763641"/>
    </source>
</evidence>
<dbReference type="Proteomes" id="UP000763641">
    <property type="component" value="Unassembled WGS sequence"/>
</dbReference>
<keyword evidence="1" id="KW-0472">Membrane</keyword>
<protein>
    <submittedName>
        <fullName evidence="2">Uncharacterized protein</fullName>
    </submittedName>
</protein>
<dbReference type="RefSeq" id="WP_204194157.1">
    <property type="nucleotide sequence ID" value="NZ_JAFEMC010000001.1"/>
</dbReference>
<comment type="caution">
    <text evidence="2">The sequence shown here is derived from an EMBL/GenBank/DDBJ whole genome shotgun (WGS) entry which is preliminary data.</text>
</comment>
<accession>A0ABS2D440</accession>
<gene>
    <name evidence="2" type="ORF">ILT43_03100</name>
</gene>
<name>A0ABS2D440_9SPHN</name>
<evidence type="ECO:0000256" key="1">
    <source>
        <dbReference type="SAM" id="Phobius"/>
    </source>
</evidence>
<dbReference type="EMBL" id="JAFEMC010000001">
    <property type="protein sequence ID" value="MBM6575343.1"/>
    <property type="molecule type" value="Genomic_DNA"/>
</dbReference>
<keyword evidence="1" id="KW-0812">Transmembrane</keyword>
<keyword evidence="1" id="KW-1133">Transmembrane helix</keyword>
<keyword evidence="3" id="KW-1185">Reference proteome</keyword>